<keyword evidence="2" id="KW-1185">Reference proteome</keyword>
<dbReference type="Proteomes" id="UP000540423">
    <property type="component" value="Unassembled WGS sequence"/>
</dbReference>
<dbReference type="RefSeq" id="WP_185030017.1">
    <property type="nucleotide sequence ID" value="NZ_BNBN01000005.1"/>
</dbReference>
<organism evidence="1 2">
    <name type="scientific">Streptomyces candidus</name>
    <dbReference type="NCBI Taxonomy" id="67283"/>
    <lineage>
        <taxon>Bacteria</taxon>
        <taxon>Bacillati</taxon>
        <taxon>Actinomycetota</taxon>
        <taxon>Actinomycetes</taxon>
        <taxon>Kitasatosporales</taxon>
        <taxon>Streptomycetaceae</taxon>
        <taxon>Streptomyces</taxon>
    </lineage>
</organism>
<proteinExistence type="predicted"/>
<gene>
    <name evidence="1" type="ORF">HNQ79_002547</name>
</gene>
<dbReference type="EMBL" id="JACHEM010000005">
    <property type="protein sequence ID" value="MBB6436084.1"/>
    <property type="molecule type" value="Genomic_DNA"/>
</dbReference>
<reference evidence="1 2" key="1">
    <citation type="submission" date="2020-08" db="EMBL/GenBank/DDBJ databases">
        <title>Genomic Encyclopedia of Type Strains, Phase IV (KMG-IV): sequencing the most valuable type-strain genomes for metagenomic binning, comparative biology and taxonomic classification.</title>
        <authorList>
            <person name="Goeker M."/>
        </authorList>
    </citation>
    <scope>NUCLEOTIDE SEQUENCE [LARGE SCALE GENOMIC DNA]</scope>
    <source>
        <strain evidence="1 2">DSM 40141</strain>
    </source>
</reference>
<sequence length="83" mass="9077">MVIMLAPEVSTGRPFAAGGECAGQLDWLEVHFARVLMEVTEQTGGYGLGFLTGMTLLLSPHDFRVRCKLPSLEDRSQPDVGRL</sequence>
<evidence type="ECO:0000313" key="1">
    <source>
        <dbReference type="EMBL" id="MBB6436084.1"/>
    </source>
</evidence>
<comment type="caution">
    <text evidence="1">The sequence shown here is derived from an EMBL/GenBank/DDBJ whole genome shotgun (WGS) entry which is preliminary data.</text>
</comment>
<evidence type="ECO:0000313" key="2">
    <source>
        <dbReference type="Proteomes" id="UP000540423"/>
    </source>
</evidence>
<accession>A0A7X0HGJ3</accession>
<protein>
    <submittedName>
        <fullName evidence="1">Uncharacterized protein</fullName>
    </submittedName>
</protein>
<dbReference type="AlphaFoldDB" id="A0A7X0HGJ3"/>
<name>A0A7X0HGJ3_9ACTN</name>